<organism evidence="2 3">
    <name type="scientific">Rhynchospora pubera</name>
    <dbReference type="NCBI Taxonomy" id="906938"/>
    <lineage>
        <taxon>Eukaryota</taxon>
        <taxon>Viridiplantae</taxon>
        <taxon>Streptophyta</taxon>
        <taxon>Embryophyta</taxon>
        <taxon>Tracheophyta</taxon>
        <taxon>Spermatophyta</taxon>
        <taxon>Magnoliopsida</taxon>
        <taxon>Liliopsida</taxon>
        <taxon>Poales</taxon>
        <taxon>Cyperaceae</taxon>
        <taxon>Cyperoideae</taxon>
        <taxon>Rhynchosporeae</taxon>
        <taxon>Rhynchospora</taxon>
    </lineage>
</organism>
<accession>A0AAV8G422</accession>
<sequence>MVLSHRLGKPPQGCGMCGSLEEDVVHSLFKCPKAMQVWMASCFGLRTDLLPNNTMEIIAQTMMLLDPTQVATFFSVTWHLWKFRCKEVFEGTKLHHQQVLGTAYRWSQLLSVTVPRPSCGVNISGHSNEQYHCFLDGSWVHERDGGAGIAYILFSGNSTLTQYQTDCVQANSPFHAEFLALRMAVLEVAAMGIKEAYFLSDCLQLCNVINDLTGIDAVEWQVYRDVLDLIARLRGELGFKCIHVSREDNQLADGLAKYARINRVKALDFTFPSYRIPTVMM</sequence>
<dbReference type="EMBL" id="JAMFTS010000002">
    <property type="protein sequence ID" value="KAJ4799844.1"/>
    <property type="molecule type" value="Genomic_DNA"/>
</dbReference>
<dbReference type="Gene3D" id="3.30.420.10">
    <property type="entry name" value="Ribonuclease H-like superfamily/Ribonuclease H"/>
    <property type="match status" value="1"/>
</dbReference>
<dbReference type="PANTHER" id="PTHR34146">
    <property type="entry name" value="POLYNUCLEOTIDYL TRANSFERASE, RIBONUCLEASE H-LIKE SUPERFAMILY PROTEIN-RELATED"/>
    <property type="match status" value="1"/>
</dbReference>
<evidence type="ECO:0000313" key="2">
    <source>
        <dbReference type="EMBL" id="KAJ4799844.1"/>
    </source>
</evidence>
<comment type="caution">
    <text evidence="2">The sequence shown here is derived from an EMBL/GenBank/DDBJ whole genome shotgun (WGS) entry which is preliminary data.</text>
</comment>
<dbReference type="GO" id="GO:0003676">
    <property type="term" value="F:nucleic acid binding"/>
    <property type="evidence" value="ECO:0007669"/>
    <property type="project" value="InterPro"/>
</dbReference>
<dbReference type="InterPro" id="IPR002156">
    <property type="entry name" value="RNaseH_domain"/>
</dbReference>
<feature type="domain" description="RNase H type-1" evidence="1">
    <location>
        <begin position="136"/>
        <end position="259"/>
    </location>
</feature>
<protein>
    <submittedName>
        <fullName evidence="2">Ribonuclease H-like superfamily protein</fullName>
    </submittedName>
</protein>
<evidence type="ECO:0000259" key="1">
    <source>
        <dbReference type="Pfam" id="PF13456"/>
    </source>
</evidence>
<dbReference type="SUPFAM" id="SSF53098">
    <property type="entry name" value="Ribonuclease H-like"/>
    <property type="match status" value="1"/>
</dbReference>
<dbReference type="Pfam" id="PF13456">
    <property type="entry name" value="RVT_3"/>
    <property type="match status" value="1"/>
</dbReference>
<dbReference type="Proteomes" id="UP001140206">
    <property type="component" value="Chromosome 2"/>
</dbReference>
<dbReference type="CDD" id="cd06222">
    <property type="entry name" value="RNase_H_like"/>
    <property type="match status" value="1"/>
</dbReference>
<gene>
    <name evidence="2" type="ORF">LUZ62_051090</name>
</gene>
<dbReference type="InterPro" id="IPR036397">
    <property type="entry name" value="RNaseH_sf"/>
</dbReference>
<reference evidence="2" key="1">
    <citation type="submission" date="2022-08" db="EMBL/GenBank/DDBJ databases">
        <authorList>
            <person name="Marques A."/>
        </authorList>
    </citation>
    <scope>NUCLEOTIDE SEQUENCE</scope>
    <source>
        <strain evidence="2">RhyPub2mFocal</strain>
        <tissue evidence="2">Leaves</tissue>
    </source>
</reference>
<dbReference type="InterPro" id="IPR044730">
    <property type="entry name" value="RNase_H-like_dom_plant"/>
</dbReference>
<evidence type="ECO:0000313" key="3">
    <source>
        <dbReference type="Proteomes" id="UP001140206"/>
    </source>
</evidence>
<proteinExistence type="predicted"/>
<dbReference type="PANTHER" id="PTHR34146:SF3">
    <property type="entry name" value="POLYNUCLEOTIDYL TRANSFERASE, RIBONUCLEASE H-LIKE SUPERFAMILY PROTEIN"/>
    <property type="match status" value="1"/>
</dbReference>
<name>A0AAV8G422_9POAL</name>
<dbReference type="InterPro" id="IPR012337">
    <property type="entry name" value="RNaseH-like_sf"/>
</dbReference>
<dbReference type="AlphaFoldDB" id="A0AAV8G422"/>
<dbReference type="GO" id="GO:0004523">
    <property type="term" value="F:RNA-DNA hybrid ribonuclease activity"/>
    <property type="evidence" value="ECO:0007669"/>
    <property type="project" value="InterPro"/>
</dbReference>
<keyword evidence="3" id="KW-1185">Reference proteome</keyword>